<feature type="domain" description="Tyrosinase C-terminal" evidence="6">
    <location>
        <begin position="248"/>
        <end position="365"/>
    </location>
</feature>
<protein>
    <submittedName>
        <fullName evidence="7">Uncharacterized protein</fullName>
    </submittedName>
</protein>
<name>Q0UVP1_PHANO</name>
<evidence type="ECO:0000259" key="5">
    <source>
        <dbReference type="Pfam" id="PF00264"/>
    </source>
</evidence>
<gene>
    <name evidence="7" type="ORF">SNOG_04173</name>
</gene>
<feature type="region of interest" description="Disordered" evidence="4">
    <location>
        <begin position="184"/>
        <end position="206"/>
    </location>
</feature>
<evidence type="ECO:0000256" key="3">
    <source>
        <dbReference type="ARBA" id="ARBA00023033"/>
    </source>
</evidence>
<dbReference type="RefSeq" id="XP_001794597.1">
    <property type="nucleotide sequence ID" value="XM_001794545.1"/>
</dbReference>
<dbReference type="STRING" id="321614.Q0UVP1"/>
<organism evidence="7 8">
    <name type="scientific">Phaeosphaeria nodorum (strain SN15 / ATCC MYA-4574 / FGSC 10173)</name>
    <name type="common">Glume blotch fungus</name>
    <name type="synonym">Parastagonospora nodorum</name>
    <dbReference type="NCBI Taxonomy" id="321614"/>
    <lineage>
        <taxon>Eukaryota</taxon>
        <taxon>Fungi</taxon>
        <taxon>Dikarya</taxon>
        <taxon>Ascomycota</taxon>
        <taxon>Pezizomycotina</taxon>
        <taxon>Dothideomycetes</taxon>
        <taxon>Pleosporomycetidae</taxon>
        <taxon>Pleosporales</taxon>
        <taxon>Pleosporineae</taxon>
        <taxon>Phaeosphaeriaceae</taxon>
        <taxon>Parastagonospora</taxon>
    </lineage>
</organism>
<evidence type="ECO:0000256" key="1">
    <source>
        <dbReference type="ARBA" id="ARBA00001973"/>
    </source>
</evidence>
<dbReference type="EMBL" id="CH445330">
    <property type="protein sequence ID" value="EAT87933.2"/>
    <property type="molecule type" value="Genomic_DNA"/>
</dbReference>
<keyword evidence="2" id="KW-0560">Oxidoreductase</keyword>
<dbReference type="GO" id="GO:0004497">
    <property type="term" value="F:monooxygenase activity"/>
    <property type="evidence" value="ECO:0007669"/>
    <property type="project" value="UniProtKB-KW"/>
</dbReference>
<dbReference type="InterPro" id="IPR041640">
    <property type="entry name" value="Tyrosinase_C"/>
</dbReference>
<feature type="compositionally biased region" description="Acidic residues" evidence="4">
    <location>
        <begin position="187"/>
        <end position="206"/>
    </location>
</feature>
<dbReference type="InParanoid" id="Q0UVP1"/>
<evidence type="ECO:0000313" key="7">
    <source>
        <dbReference type="EMBL" id="EAT87933.2"/>
    </source>
</evidence>
<accession>Q0UVP1</accession>
<dbReference type="GeneID" id="5971465"/>
<dbReference type="InterPro" id="IPR002227">
    <property type="entry name" value="Tyrosinase_Cu-bd"/>
</dbReference>
<dbReference type="KEGG" id="pno:SNOG_04173"/>
<comment type="cofactor">
    <cofactor evidence="1">
        <name>Cu(2+)</name>
        <dbReference type="ChEBI" id="CHEBI:29036"/>
    </cofactor>
</comment>
<evidence type="ECO:0000259" key="6">
    <source>
        <dbReference type="Pfam" id="PF18132"/>
    </source>
</evidence>
<keyword evidence="3" id="KW-0503">Monooxygenase</keyword>
<dbReference type="Pfam" id="PF18132">
    <property type="entry name" value="Tyrosinase_C"/>
    <property type="match status" value="1"/>
</dbReference>
<reference evidence="8" key="1">
    <citation type="journal article" date="2007" name="Plant Cell">
        <title>Dothideomycete-plant interactions illuminated by genome sequencing and EST analysis of the wheat pathogen Stagonospora nodorum.</title>
        <authorList>
            <person name="Hane J.K."/>
            <person name="Lowe R.G."/>
            <person name="Solomon P.S."/>
            <person name="Tan K.C."/>
            <person name="Schoch C.L."/>
            <person name="Spatafora J.W."/>
            <person name="Crous P.W."/>
            <person name="Kodira C."/>
            <person name="Birren B.W."/>
            <person name="Galagan J.E."/>
            <person name="Torriani S.F."/>
            <person name="McDonald B.A."/>
            <person name="Oliver R.P."/>
        </authorList>
    </citation>
    <scope>NUCLEOTIDE SEQUENCE [LARGE SCALE GENOMIC DNA]</scope>
    <source>
        <strain evidence="8">SN15 / ATCC MYA-4574 / FGSC 10173</strain>
    </source>
</reference>
<dbReference type="AlphaFoldDB" id="Q0UVP1"/>
<dbReference type="Proteomes" id="UP000001055">
    <property type="component" value="Unassembled WGS sequence"/>
</dbReference>
<dbReference type="VEuPathDB" id="FungiDB:JI435_041730"/>
<sequence length="403" mass="44991">MASPFYFLISCQEQVYKRVQHYAEEATEDVKERYQAAANSFRLPYWDWALGEGDGPIPDFFTAQMINVTRPNGQQQELWNPLYAFYFHPLVPGDFESKVRNVDRLYAIYQAQHPDRPLQPSNIGQNGNVWLENDATVNGNTSLLPFRKASGGFWTPNDVEMTETFGYAYPETFKAAPHMNEYVNEHEGEDEEDEEDAWEDEEEDWDLSARASASVARLYSPSARNMLTANPATAGGTVQLVTNGTFTDWAIATEALAHELPSTFIVRFLLTGDFSSDPSVDVGSWVNAMPQSHEEMRKRTATTEQTYKSSISLTSSLLDQIKAGKLESLDAKDVVPYLTDKLSWRVLKGDGTSLPQKDLGPLTFEVVSTKAHIPHDADKPISYSEKVVKHPEVTSGKAGGVAA</sequence>
<dbReference type="Pfam" id="PF00264">
    <property type="entry name" value="Tyrosinase"/>
    <property type="match status" value="1"/>
</dbReference>
<dbReference type="SUPFAM" id="SSF48056">
    <property type="entry name" value="Di-copper centre-containing domain"/>
    <property type="match status" value="1"/>
</dbReference>
<evidence type="ECO:0000256" key="2">
    <source>
        <dbReference type="ARBA" id="ARBA00023002"/>
    </source>
</evidence>
<evidence type="ECO:0000256" key="4">
    <source>
        <dbReference type="SAM" id="MobiDB-lite"/>
    </source>
</evidence>
<feature type="domain" description="Tyrosinase copper-binding" evidence="5">
    <location>
        <begin position="34"/>
        <end position="104"/>
    </location>
</feature>
<proteinExistence type="predicted"/>
<dbReference type="InterPro" id="IPR008922">
    <property type="entry name" value="Di-copper_centre_dom_sf"/>
</dbReference>
<dbReference type="Gene3D" id="1.10.1280.10">
    <property type="entry name" value="Di-copper center containing domain from catechol oxidase"/>
    <property type="match status" value="2"/>
</dbReference>
<evidence type="ECO:0000313" key="8">
    <source>
        <dbReference type="Proteomes" id="UP000001055"/>
    </source>
</evidence>